<name>A0A409YEQ8_9AGAR</name>
<evidence type="ECO:0000313" key="2">
    <source>
        <dbReference type="EMBL" id="PPR01509.1"/>
    </source>
</evidence>
<feature type="compositionally biased region" description="Acidic residues" evidence="1">
    <location>
        <begin position="27"/>
        <end position="40"/>
    </location>
</feature>
<keyword evidence="3" id="KW-1185">Reference proteome</keyword>
<proteinExistence type="predicted"/>
<feature type="region of interest" description="Disordered" evidence="1">
    <location>
        <begin position="1"/>
        <end position="51"/>
    </location>
</feature>
<feature type="compositionally biased region" description="Polar residues" evidence="1">
    <location>
        <begin position="1"/>
        <end position="10"/>
    </location>
</feature>
<dbReference type="EMBL" id="NHTK01001245">
    <property type="protein sequence ID" value="PPR01509.1"/>
    <property type="molecule type" value="Genomic_DNA"/>
</dbReference>
<dbReference type="AlphaFoldDB" id="A0A409YEQ8"/>
<accession>A0A409YEQ8</accession>
<reference evidence="2 3" key="1">
    <citation type="journal article" date="2018" name="Evol. Lett.">
        <title>Horizontal gene cluster transfer increased hallucinogenic mushroom diversity.</title>
        <authorList>
            <person name="Reynolds H.T."/>
            <person name="Vijayakumar V."/>
            <person name="Gluck-Thaler E."/>
            <person name="Korotkin H.B."/>
            <person name="Matheny P.B."/>
            <person name="Slot J.C."/>
        </authorList>
    </citation>
    <scope>NUCLEOTIDE SEQUENCE [LARGE SCALE GENOMIC DNA]</scope>
    <source>
        <strain evidence="2 3">2629</strain>
    </source>
</reference>
<feature type="compositionally biased region" description="Basic and acidic residues" evidence="1">
    <location>
        <begin position="41"/>
        <end position="50"/>
    </location>
</feature>
<organism evidence="2 3">
    <name type="scientific">Panaeolus cyanescens</name>
    <dbReference type="NCBI Taxonomy" id="181874"/>
    <lineage>
        <taxon>Eukaryota</taxon>
        <taxon>Fungi</taxon>
        <taxon>Dikarya</taxon>
        <taxon>Basidiomycota</taxon>
        <taxon>Agaricomycotina</taxon>
        <taxon>Agaricomycetes</taxon>
        <taxon>Agaricomycetidae</taxon>
        <taxon>Agaricales</taxon>
        <taxon>Agaricineae</taxon>
        <taxon>Galeropsidaceae</taxon>
        <taxon>Panaeolus</taxon>
    </lineage>
</organism>
<evidence type="ECO:0000313" key="3">
    <source>
        <dbReference type="Proteomes" id="UP000284842"/>
    </source>
</evidence>
<gene>
    <name evidence="2" type="ORF">CVT24_001878</name>
</gene>
<comment type="caution">
    <text evidence="2">The sequence shown here is derived from an EMBL/GenBank/DDBJ whole genome shotgun (WGS) entry which is preliminary data.</text>
</comment>
<dbReference type="Proteomes" id="UP000284842">
    <property type="component" value="Unassembled WGS sequence"/>
</dbReference>
<dbReference type="InParanoid" id="A0A409YEQ8"/>
<protein>
    <submittedName>
        <fullName evidence="2">Uncharacterized protein</fullName>
    </submittedName>
</protein>
<sequence>MPPQSGSTTEPLAESEEVKLTAQMIESDPDTDDDCYEEERDDPRYPKASDFDSDMIPIFPYVAGIRLTEDEWWGMIYPECPRQQRNHDKFRLKLEAKILSSQVHQTYLSTQPTAIHTQIQMPQNEDSNMLTERKEHNIRNSDVNNNLEPTEEELRFPKTLELDPNVIPDLPYAAGIRLPSREWWKMIDPDCPWRERHHYVFDLKLLEKVINIGKVDDVKDNLEPTEEELRFPKTLELDPNVIPDLPYAAGIRLPSDEWWNMIDPGRPWRERHHYVFDRKLLERVRDIGKLE</sequence>
<evidence type="ECO:0000256" key="1">
    <source>
        <dbReference type="SAM" id="MobiDB-lite"/>
    </source>
</evidence>